<gene>
    <name evidence="3" type="ORF">P0Y55_01665</name>
</gene>
<accession>A0AA95EXX6</accession>
<keyword evidence="2" id="KW-1133">Transmembrane helix</keyword>
<reference evidence="3" key="1">
    <citation type="submission" date="2023-03" db="EMBL/GenBank/DDBJ databases">
        <title>Andean soil-derived lignocellulolytic bacterial consortium as a source of novel taxa and putative plastic-active enzymes.</title>
        <authorList>
            <person name="Diaz-Garcia L."/>
            <person name="Chuvochina M."/>
            <person name="Feuerriegel G."/>
            <person name="Bunk B."/>
            <person name="Sproer C."/>
            <person name="Streit W.R."/>
            <person name="Rodriguez L.M."/>
            <person name="Overmann J."/>
            <person name="Jimenez D.J."/>
        </authorList>
    </citation>
    <scope>NUCLEOTIDE SEQUENCE</scope>
    <source>
        <strain evidence="3">MAG 2441</strain>
    </source>
</reference>
<sequence length="719" mass="81636">MNCPNCNSVVEGDVSFCGTCGGKIERVVQTVDPVTTVVPATPILPAQPAQPVQPPSQPPVQSSPKQLPPIGPIFSKYKFVIGGVIGAALLVWVVIAFILPMFQSKDAPLIYMGRNSLEMQISGVEKPIELSTSLMSSSDWSNISSDLSWMMSSGNFVKLNEKKDKLFFIKKINDDYAATLYYRDLNKKASSWDDEQGVKLASGIRFGYNTFSINKKGTAIIYSKEVENTYGNKLYLHNLKDELLIDTRVTNYWYSEDQSLIIYTKTNDDDESSVYMVRTDKLDDKVKMDSNIAYMLNVDLKTGNINYVKYVEDKNGERLSTIYSKALDKDKVKLIDGVYSVVSQIDNNSFYYTVAVKNEVELASLVEDDFAVADAALTEPTYENFQTVVSTPYTDWWSGETYYQDVVNTDYDAYYAAYDNYSAKRSRDQLRQNLSGQTYSDVSYSLYAFNNGESKKITDDYANDYYSSSSTYSNLKNKLIFYKKNDRSTMNKLKLSEISYADDVYEAYRNLTTSSPTLYVANLQAVSSEHLQDGEQLDSIALSSDGKQLFSIEYKKSAKSLVVYDLVEGKLSNRKVIDEDVSRMQYIENKSRLYYYKEESNNSAELYQYVDGKSTRIALDVRLGYSTYYEENDVLLFMTDFYSSSSTGTLSKYSNNKTTKIANDVGHYFFNGSSEIYYLADYNDSRGYGDLKKFTTKDNAPIIAERVYFMYELEQGTSF</sequence>
<dbReference type="EMBL" id="CP119317">
    <property type="protein sequence ID" value="WEK54812.1"/>
    <property type="molecule type" value="Genomic_DNA"/>
</dbReference>
<keyword evidence="2" id="KW-0472">Membrane</keyword>
<evidence type="ECO:0000256" key="2">
    <source>
        <dbReference type="SAM" id="Phobius"/>
    </source>
</evidence>
<dbReference type="Proteomes" id="UP001178662">
    <property type="component" value="Chromosome"/>
</dbReference>
<keyword evidence="2" id="KW-0812">Transmembrane</keyword>
<feature type="region of interest" description="Disordered" evidence="1">
    <location>
        <begin position="45"/>
        <end position="65"/>
    </location>
</feature>
<keyword evidence="4" id="KW-1185">Reference proteome</keyword>
<proteinExistence type="predicted"/>
<evidence type="ECO:0000313" key="4">
    <source>
        <dbReference type="Proteomes" id="UP001178662"/>
    </source>
</evidence>
<evidence type="ECO:0000256" key="1">
    <source>
        <dbReference type="SAM" id="MobiDB-lite"/>
    </source>
</evidence>
<name>A0AA95EXX6_9BACL</name>
<feature type="transmembrane region" description="Helical" evidence="2">
    <location>
        <begin position="79"/>
        <end position="102"/>
    </location>
</feature>
<protein>
    <submittedName>
        <fullName evidence="3">Zinc ribbon domain-containing protein</fullName>
    </submittedName>
</protein>
<evidence type="ECO:0000313" key="3">
    <source>
        <dbReference type="EMBL" id="WEK54812.1"/>
    </source>
</evidence>
<organism evidence="3 4">
    <name type="scientific">Candidatus Cohnella colombiensis</name>
    <dbReference type="NCBI Taxonomy" id="3121368"/>
    <lineage>
        <taxon>Bacteria</taxon>
        <taxon>Bacillati</taxon>
        <taxon>Bacillota</taxon>
        <taxon>Bacilli</taxon>
        <taxon>Bacillales</taxon>
        <taxon>Paenibacillaceae</taxon>
        <taxon>Cohnella</taxon>
    </lineage>
</organism>
<dbReference type="SUPFAM" id="SSF82171">
    <property type="entry name" value="DPP6 N-terminal domain-like"/>
    <property type="match status" value="1"/>
</dbReference>
<dbReference type="AlphaFoldDB" id="A0AA95EXX6"/>